<dbReference type="GO" id="GO:0042953">
    <property type="term" value="P:lipoprotein transport"/>
    <property type="evidence" value="ECO:0007669"/>
    <property type="project" value="InterPro"/>
</dbReference>
<dbReference type="GO" id="GO:0044874">
    <property type="term" value="P:lipoprotein localization to outer membrane"/>
    <property type="evidence" value="ECO:0007669"/>
    <property type="project" value="UniProtKB-UniRule"/>
</dbReference>
<evidence type="ECO:0000313" key="14">
    <source>
        <dbReference type="Proteomes" id="UP000681131"/>
    </source>
</evidence>
<evidence type="ECO:0000256" key="8">
    <source>
        <dbReference type="ARBA" id="ARBA00022927"/>
    </source>
</evidence>
<evidence type="ECO:0000256" key="1">
    <source>
        <dbReference type="ARBA" id="ARBA00004418"/>
    </source>
</evidence>
<dbReference type="GO" id="GO:0030288">
    <property type="term" value="C:outer membrane-bounded periplasmic space"/>
    <property type="evidence" value="ECO:0007669"/>
    <property type="project" value="TreeGrafter"/>
</dbReference>
<keyword evidence="9 10" id="KW-0143">Chaperone</keyword>
<dbReference type="CDD" id="cd16325">
    <property type="entry name" value="LolA"/>
    <property type="match status" value="1"/>
</dbReference>
<evidence type="ECO:0000313" key="13">
    <source>
        <dbReference type="Proteomes" id="UP000251120"/>
    </source>
</evidence>
<comment type="subcellular location">
    <subcellularLocation>
        <location evidence="1 10">Periplasm</location>
    </subcellularLocation>
</comment>
<dbReference type="SUPFAM" id="SSF89392">
    <property type="entry name" value="Prokaryotic lipoproteins and lipoprotein localization factors"/>
    <property type="match status" value="1"/>
</dbReference>
<keyword evidence="11" id="KW-0449">Lipoprotein</keyword>
<keyword evidence="14" id="KW-1185">Reference proteome</keyword>
<evidence type="ECO:0000313" key="11">
    <source>
        <dbReference type="EMBL" id="AXA34265.1"/>
    </source>
</evidence>
<dbReference type="Proteomes" id="UP000251120">
    <property type="component" value="Chromosome"/>
</dbReference>
<reference evidence="12 14" key="2">
    <citation type="submission" date="2019-08" db="EMBL/GenBank/DDBJ databases">
        <title>Complete genome sequences of Francisella adeliensis (FSC1325 and FSC1326).</title>
        <authorList>
            <person name="Ohrman C."/>
            <person name="Uneklint I."/>
            <person name="Vallesi A."/>
            <person name="Karlsson L."/>
            <person name="Sjodin A."/>
        </authorList>
    </citation>
    <scope>NUCLEOTIDE SEQUENCE [LARGE SCALE GENOMIC DNA]</scope>
    <source>
        <strain evidence="12 14">FSC1325</strain>
    </source>
</reference>
<dbReference type="InterPro" id="IPR004564">
    <property type="entry name" value="OM_lipoprot_carrier_LolA-like"/>
</dbReference>
<dbReference type="OrthoDB" id="9787361at2"/>
<dbReference type="HAMAP" id="MF_00240">
    <property type="entry name" value="LolA"/>
    <property type="match status" value="1"/>
</dbReference>
<dbReference type="EMBL" id="CP043424">
    <property type="protein sequence ID" value="QIW12509.1"/>
    <property type="molecule type" value="Genomic_DNA"/>
</dbReference>
<dbReference type="Proteomes" id="UP000681131">
    <property type="component" value="Chromosome"/>
</dbReference>
<dbReference type="Pfam" id="PF03548">
    <property type="entry name" value="LolA"/>
    <property type="match status" value="1"/>
</dbReference>
<dbReference type="Gene3D" id="2.50.20.10">
    <property type="entry name" value="Lipoprotein localisation LolA/LolB/LppX"/>
    <property type="match status" value="1"/>
</dbReference>
<comment type="function">
    <text evidence="10">Participates in the translocation of lipoproteins from the inner membrane to the outer membrane. Only forms a complex with a lipoprotein if the residue after the N-terminal Cys is not an aspartate (The Asp acts as a targeting signal to indicate that the lipoprotein should stay in the inner membrane).</text>
</comment>
<dbReference type="NCBIfam" id="TIGR00547">
    <property type="entry name" value="lolA"/>
    <property type="match status" value="1"/>
</dbReference>
<proteinExistence type="inferred from homology"/>
<dbReference type="KEGG" id="fad:CDH04_07535"/>
<dbReference type="PANTHER" id="PTHR35869">
    <property type="entry name" value="OUTER-MEMBRANE LIPOPROTEIN CARRIER PROTEIN"/>
    <property type="match status" value="1"/>
</dbReference>
<evidence type="ECO:0000256" key="6">
    <source>
        <dbReference type="ARBA" id="ARBA00022729"/>
    </source>
</evidence>
<dbReference type="PANTHER" id="PTHR35869:SF1">
    <property type="entry name" value="OUTER-MEMBRANE LIPOPROTEIN CARRIER PROTEIN"/>
    <property type="match status" value="1"/>
</dbReference>
<sequence precursor="true">MKKIILTIFITLLATTLFASPTNDLISKIKNINSMSADFTQKLIDGQNNSNNNSKGIMSLKKPGDFKWVTKTPNNQQIVSNGAKLWIYDADLEQLIIKKVSNNIAQFPYLILLSKNANNLDKLFNIKEKSENTYILKPKDDEMINSITIKFDSSGELECLEISTSLHQYTQIKFDNVKMNTSNIKTEDFNFKTPKGTDVIDETKA</sequence>
<evidence type="ECO:0000256" key="10">
    <source>
        <dbReference type="HAMAP-Rule" id="MF_00240"/>
    </source>
</evidence>
<evidence type="ECO:0000313" key="12">
    <source>
        <dbReference type="EMBL" id="QIW12509.1"/>
    </source>
</evidence>
<dbReference type="InterPro" id="IPR018323">
    <property type="entry name" value="OM_lipoprot_carrier_LolA_Pbac"/>
</dbReference>
<evidence type="ECO:0000256" key="5">
    <source>
        <dbReference type="ARBA" id="ARBA00022448"/>
    </source>
</evidence>
<accession>A0A2Z4Y1A3</accession>
<comment type="similarity">
    <text evidence="2 10">Belongs to the LolA family.</text>
</comment>
<dbReference type="EMBL" id="CP021781">
    <property type="protein sequence ID" value="AXA34265.1"/>
    <property type="molecule type" value="Genomic_DNA"/>
</dbReference>
<feature type="signal peptide" evidence="10">
    <location>
        <begin position="1"/>
        <end position="19"/>
    </location>
</feature>
<feature type="chain" id="PRO_5016470698" description="Outer-membrane lipoprotein carrier protein" evidence="10">
    <location>
        <begin position="20"/>
        <end position="205"/>
    </location>
</feature>
<dbReference type="InterPro" id="IPR029046">
    <property type="entry name" value="LolA/LolB/LppX"/>
</dbReference>
<name>A0A2Z4Y1A3_9GAMM</name>
<keyword evidence="8 10" id="KW-0653">Protein transport</keyword>
<protein>
    <recommendedName>
        <fullName evidence="4 10">Outer-membrane lipoprotein carrier protein</fullName>
    </recommendedName>
</protein>
<gene>
    <name evidence="10 11" type="primary">lolA</name>
    <name evidence="11" type="ORF">CDH04_07535</name>
    <name evidence="12" type="ORF">FZC43_07540</name>
</gene>
<evidence type="ECO:0000256" key="7">
    <source>
        <dbReference type="ARBA" id="ARBA00022764"/>
    </source>
</evidence>
<dbReference type="AlphaFoldDB" id="A0A2Z4Y1A3"/>
<keyword evidence="6 10" id="KW-0732">Signal</keyword>
<reference evidence="11 13" key="1">
    <citation type="submission" date="2017-06" db="EMBL/GenBank/DDBJ databases">
        <title>Complete genome of Francisella adeliensis.</title>
        <authorList>
            <person name="Vallesi A."/>
            <person name="Sjodin A."/>
        </authorList>
    </citation>
    <scope>NUCLEOTIDE SEQUENCE [LARGE SCALE GENOMIC DNA]</scope>
    <source>
        <strain evidence="11 13">FDC440</strain>
    </source>
</reference>
<evidence type="ECO:0000256" key="9">
    <source>
        <dbReference type="ARBA" id="ARBA00023186"/>
    </source>
</evidence>
<comment type="subunit">
    <text evidence="3 10">Monomer.</text>
</comment>
<organism evidence="11 13">
    <name type="scientific">Francisella adeliensis</name>
    <dbReference type="NCBI Taxonomy" id="2007306"/>
    <lineage>
        <taxon>Bacteria</taxon>
        <taxon>Pseudomonadati</taxon>
        <taxon>Pseudomonadota</taxon>
        <taxon>Gammaproteobacteria</taxon>
        <taxon>Thiotrichales</taxon>
        <taxon>Francisellaceae</taxon>
        <taxon>Francisella</taxon>
    </lineage>
</organism>
<dbReference type="RefSeq" id="WP_112870443.1">
    <property type="nucleotide sequence ID" value="NZ_CP021781.1"/>
</dbReference>
<keyword evidence="7 10" id="KW-0574">Periplasm</keyword>
<keyword evidence="5 10" id="KW-0813">Transport</keyword>
<evidence type="ECO:0000256" key="2">
    <source>
        <dbReference type="ARBA" id="ARBA00007615"/>
    </source>
</evidence>
<evidence type="ECO:0000256" key="3">
    <source>
        <dbReference type="ARBA" id="ARBA00011245"/>
    </source>
</evidence>
<evidence type="ECO:0000256" key="4">
    <source>
        <dbReference type="ARBA" id="ARBA00014035"/>
    </source>
</evidence>